<dbReference type="AlphaFoldDB" id="A0A2H5XBQ6"/>
<dbReference type="InterPro" id="IPR002035">
    <property type="entry name" value="VWF_A"/>
</dbReference>
<proteinExistence type="predicted"/>
<dbReference type="Pfam" id="PF01882">
    <property type="entry name" value="DUF58"/>
    <property type="match status" value="1"/>
</dbReference>
<reference evidence="3" key="1">
    <citation type="submission" date="2017-09" db="EMBL/GenBank/DDBJ databases">
        <title>Metaegenomics of thermophilic ammonia-oxidizing enrichment culture.</title>
        <authorList>
            <person name="Kato S."/>
            <person name="Suzuki K."/>
        </authorList>
    </citation>
    <scope>NUCLEOTIDE SEQUENCE [LARGE SCALE GENOMIC DNA]</scope>
</reference>
<dbReference type="Gene3D" id="3.40.50.410">
    <property type="entry name" value="von Willebrand factor, type A domain"/>
    <property type="match status" value="1"/>
</dbReference>
<comment type="caution">
    <text evidence="2">The sequence shown here is derived from an EMBL/GenBank/DDBJ whole genome shotgun (WGS) entry which is preliminary data.</text>
</comment>
<accession>A0A2H5XBQ6</accession>
<organism evidence="2 3">
    <name type="scientific">Candidatus Fervidibacter japonicus</name>
    <dbReference type="NCBI Taxonomy" id="2035412"/>
    <lineage>
        <taxon>Bacteria</taxon>
        <taxon>Candidatus Fervidibacterota</taxon>
        <taxon>Candidatus Fervidibacter</taxon>
    </lineage>
</organism>
<dbReference type="EMBL" id="BEHT01000013">
    <property type="protein sequence ID" value="GBC98605.1"/>
    <property type="molecule type" value="Genomic_DNA"/>
</dbReference>
<dbReference type="InterPro" id="IPR002881">
    <property type="entry name" value="DUF58"/>
</dbReference>
<dbReference type="InterPro" id="IPR036465">
    <property type="entry name" value="vWFA_dom_sf"/>
</dbReference>
<dbReference type="SMART" id="SM00327">
    <property type="entry name" value="VWA"/>
    <property type="match status" value="1"/>
</dbReference>
<dbReference type="SUPFAM" id="SSF53300">
    <property type="entry name" value="vWA-like"/>
    <property type="match status" value="1"/>
</dbReference>
<name>A0A2H5XBQ6_9BACT</name>
<evidence type="ECO:0000259" key="1">
    <source>
        <dbReference type="SMART" id="SM00327"/>
    </source>
</evidence>
<evidence type="ECO:0000313" key="2">
    <source>
        <dbReference type="EMBL" id="GBC98605.1"/>
    </source>
</evidence>
<dbReference type="PANTHER" id="PTHR33608:SF6">
    <property type="entry name" value="BLL2464 PROTEIN"/>
    <property type="match status" value="1"/>
</dbReference>
<feature type="domain" description="VWFA" evidence="1">
    <location>
        <begin position="112"/>
        <end position="292"/>
    </location>
</feature>
<protein>
    <recommendedName>
        <fullName evidence="1">VWFA domain-containing protein</fullName>
    </recommendedName>
</protein>
<dbReference type="PANTHER" id="PTHR33608">
    <property type="entry name" value="BLL2464 PROTEIN"/>
    <property type="match status" value="1"/>
</dbReference>
<evidence type="ECO:0000313" key="3">
    <source>
        <dbReference type="Proteomes" id="UP000236173"/>
    </source>
</evidence>
<gene>
    <name evidence="2" type="ORF">HRbin17_01119</name>
</gene>
<sequence>MTALRMTITRLMHLPMKVKMWLQRWQSDGRPTSLQPASPAEILRRVKRLEVRLRRLVGEMFLGAYESIFKGQGLEFEEVREYQPGDDVRTIDWNVTARMGKPFVKKFRHERELRVFVVVDISPSLWFGTQGKLKSELAAEVAAALIFAAIRSNDRVGLLLFTDRIERFIPPRKGIRHAYRLVRELLFTQPQGHGTDIAAALEFLRRLVRRRRSLVFLLTDFHAQGYEAPLKKLAARHEVLALILRDRRERALAPLGVVRFRDLETGEERWLDLRTPQAVERWQRHLEAEWQRRRQLLTHLQVDFAEVTPGESPLLPLMELFRKRELRLRSGR</sequence>
<dbReference type="Proteomes" id="UP000236173">
    <property type="component" value="Unassembled WGS sequence"/>
</dbReference>